<accession>A0A9Q0BMX7</accession>
<gene>
    <name evidence="2" type="ORF">M5D96_008285</name>
</gene>
<feature type="transmembrane region" description="Helical" evidence="1">
    <location>
        <begin position="45"/>
        <end position="69"/>
    </location>
</feature>
<keyword evidence="1" id="KW-0472">Membrane</keyword>
<keyword evidence="1" id="KW-0812">Transmembrane</keyword>
<proteinExistence type="predicted"/>
<dbReference type="OrthoDB" id="7839199at2759"/>
<protein>
    <submittedName>
        <fullName evidence="2">Uncharacterized protein</fullName>
    </submittedName>
</protein>
<evidence type="ECO:0000313" key="3">
    <source>
        <dbReference type="Proteomes" id="UP001059596"/>
    </source>
</evidence>
<keyword evidence="3" id="KW-1185">Reference proteome</keyword>
<feature type="transmembrane region" description="Helical" evidence="1">
    <location>
        <begin position="107"/>
        <end position="130"/>
    </location>
</feature>
<reference evidence="2" key="1">
    <citation type="journal article" date="2023" name="Genome Biol. Evol.">
        <title>Long-read-based Genome Assembly of Drosophila gunungcola Reveals Fewer Chemosensory Genes in Flower-breeding Species.</title>
        <authorList>
            <person name="Negi A."/>
            <person name="Liao B.Y."/>
            <person name="Yeh S.D."/>
        </authorList>
    </citation>
    <scope>NUCLEOTIDE SEQUENCE</scope>
    <source>
        <strain evidence="2">Sukarami</strain>
    </source>
</reference>
<comment type="caution">
    <text evidence="2">The sequence shown here is derived from an EMBL/GenBank/DDBJ whole genome shotgun (WGS) entry which is preliminary data.</text>
</comment>
<sequence length="139" mass="15515">MCLHLFCGFASLYIGCIFIGLTGMLLAVTVFSVGLFELVMGNSNLLLVILAMVFGIIFALAKLFVLFGTLWDICWAMLISFIIGLVAVSLLIGLVVMFYLSVQNSLHLLLGVILCIIELYYEWIIISTWWCCRSCTHDC</sequence>
<evidence type="ECO:0000313" key="2">
    <source>
        <dbReference type="EMBL" id="KAI8038387.1"/>
    </source>
</evidence>
<evidence type="ECO:0000256" key="1">
    <source>
        <dbReference type="SAM" id="Phobius"/>
    </source>
</evidence>
<dbReference type="Proteomes" id="UP001059596">
    <property type="component" value="Unassembled WGS sequence"/>
</dbReference>
<dbReference type="EMBL" id="JAMKOV010000007">
    <property type="protein sequence ID" value="KAI8038387.1"/>
    <property type="molecule type" value="Genomic_DNA"/>
</dbReference>
<organism evidence="2 3">
    <name type="scientific">Drosophila gunungcola</name>
    <name type="common">fruit fly</name>
    <dbReference type="NCBI Taxonomy" id="103775"/>
    <lineage>
        <taxon>Eukaryota</taxon>
        <taxon>Metazoa</taxon>
        <taxon>Ecdysozoa</taxon>
        <taxon>Arthropoda</taxon>
        <taxon>Hexapoda</taxon>
        <taxon>Insecta</taxon>
        <taxon>Pterygota</taxon>
        <taxon>Neoptera</taxon>
        <taxon>Endopterygota</taxon>
        <taxon>Diptera</taxon>
        <taxon>Brachycera</taxon>
        <taxon>Muscomorpha</taxon>
        <taxon>Ephydroidea</taxon>
        <taxon>Drosophilidae</taxon>
        <taxon>Drosophila</taxon>
        <taxon>Sophophora</taxon>
    </lineage>
</organism>
<keyword evidence="1" id="KW-1133">Transmembrane helix</keyword>
<dbReference type="AlphaFoldDB" id="A0A9Q0BMX7"/>
<name>A0A9Q0BMX7_9MUSC</name>
<feature type="transmembrane region" description="Helical" evidence="1">
    <location>
        <begin position="75"/>
        <end position="100"/>
    </location>
</feature>
<feature type="transmembrane region" description="Helical" evidence="1">
    <location>
        <begin position="12"/>
        <end position="33"/>
    </location>
</feature>